<evidence type="ECO:0000313" key="2">
    <source>
        <dbReference type="EMBL" id="NGZ90905.1"/>
    </source>
</evidence>
<dbReference type="SUPFAM" id="SSF53098">
    <property type="entry name" value="Ribonuclease H-like"/>
    <property type="match status" value="1"/>
</dbReference>
<accession>A0A967DZF9</accession>
<protein>
    <submittedName>
        <fullName evidence="2">3'-5' exonuclease</fullName>
    </submittedName>
</protein>
<keyword evidence="3" id="KW-1185">Reference proteome</keyword>
<dbReference type="SMART" id="SM00479">
    <property type="entry name" value="EXOIII"/>
    <property type="match status" value="1"/>
</dbReference>
<dbReference type="PANTHER" id="PTHR30231:SF41">
    <property type="entry name" value="DNA POLYMERASE III SUBUNIT EPSILON"/>
    <property type="match status" value="1"/>
</dbReference>
<dbReference type="InterPro" id="IPR006054">
    <property type="entry name" value="DnaQ"/>
</dbReference>
<dbReference type="RefSeq" id="WP_166401132.1">
    <property type="nucleotide sequence ID" value="NZ_JAANAS010000116.1"/>
</dbReference>
<dbReference type="EMBL" id="JAANAS010000116">
    <property type="protein sequence ID" value="NGZ90905.1"/>
    <property type="molecule type" value="Genomic_DNA"/>
</dbReference>
<reference evidence="2" key="1">
    <citation type="submission" date="2020-03" db="EMBL/GenBank/DDBJ databases">
        <title>Psychroflexus Maritimus sp. nov., isolate from marine sediment.</title>
        <authorList>
            <person name="Zhong Y.-L."/>
        </authorList>
    </citation>
    <scope>NUCLEOTIDE SEQUENCE</scope>
    <source>
        <strain evidence="2">C1</strain>
    </source>
</reference>
<organism evidence="2 3">
    <name type="scientific">Psychroflexus maritimus</name>
    <dbReference type="NCBI Taxonomy" id="2714865"/>
    <lineage>
        <taxon>Bacteria</taxon>
        <taxon>Pseudomonadati</taxon>
        <taxon>Bacteroidota</taxon>
        <taxon>Flavobacteriia</taxon>
        <taxon>Flavobacteriales</taxon>
        <taxon>Flavobacteriaceae</taxon>
        <taxon>Psychroflexus</taxon>
    </lineage>
</organism>
<comment type="caution">
    <text evidence="2">The sequence shown here is derived from an EMBL/GenBank/DDBJ whole genome shotgun (WGS) entry which is preliminary data.</text>
</comment>
<evidence type="ECO:0000313" key="3">
    <source>
        <dbReference type="Proteomes" id="UP000643701"/>
    </source>
</evidence>
<dbReference type="GO" id="GO:0045004">
    <property type="term" value="P:DNA replication proofreading"/>
    <property type="evidence" value="ECO:0007669"/>
    <property type="project" value="TreeGrafter"/>
</dbReference>
<dbReference type="InterPro" id="IPR013520">
    <property type="entry name" value="Ribonucl_H"/>
</dbReference>
<dbReference type="CDD" id="cd06127">
    <property type="entry name" value="DEDDh"/>
    <property type="match status" value="1"/>
</dbReference>
<dbReference type="GO" id="GO:0003677">
    <property type="term" value="F:DNA binding"/>
    <property type="evidence" value="ECO:0007669"/>
    <property type="project" value="InterPro"/>
</dbReference>
<dbReference type="GO" id="GO:0005829">
    <property type="term" value="C:cytosol"/>
    <property type="evidence" value="ECO:0007669"/>
    <property type="project" value="TreeGrafter"/>
</dbReference>
<feature type="domain" description="Exonuclease" evidence="1">
    <location>
        <begin position="32"/>
        <end position="198"/>
    </location>
</feature>
<keyword evidence="2" id="KW-0378">Hydrolase</keyword>
<dbReference type="InterPro" id="IPR012337">
    <property type="entry name" value="RNaseH-like_sf"/>
</dbReference>
<keyword evidence="2" id="KW-0540">Nuclease</keyword>
<dbReference type="Gene3D" id="3.30.420.10">
    <property type="entry name" value="Ribonuclease H-like superfamily/Ribonuclease H"/>
    <property type="match status" value="1"/>
</dbReference>
<proteinExistence type="predicted"/>
<dbReference type="GO" id="GO:0008408">
    <property type="term" value="F:3'-5' exonuclease activity"/>
    <property type="evidence" value="ECO:0007669"/>
    <property type="project" value="TreeGrafter"/>
</dbReference>
<dbReference type="Pfam" id="PF00929">
    <property type="entry name" value="RNase_T"/>
    <property type="match status" value="1"/>
</dbReference>
<sequence>MKFLKNLFQKPSYPNFWNDYISCFESEKSSGNYFVFDCETTGLKPTKDYLLSIGGVQVNSCRILIKDSLEIYVQQAYFNPDSAHIHGIVKEHDFPTLEEAEAVKLFLKKVKNHTLVGHHVSFDIAMINQALKRMQLPKLKNKILDTNTLYLEKNHIPSEQRYSLDELCEIFKLPKKDRHTAAGDAFLTAQVLLQLLSQ</sequence>
<evidence type="ECO:0000259" key="1">
    <source>
        <dbReference type="SMART" id="SM00479"/>
    </source>
</evidence>
<dbReference type="AlphaFoldDB" id="A0A967DZF9"/>
<dbReference type="GO" id="GO:0003887">
    <property type="term" value="F:DNA-directed DNA polymerase activity"/>
    <property type="evidence" value="ECO:0007669"/>
    <property type="project" value="InterPro"/>
</dbReference>
<dbReference type="PANTHER" id="PTHR30231">
    <property type="entry name" value="DNA POLYMERASE III SUBUNIT EPSILON"/>
    <property type="match status" value="1"/>
</dbReference>
<gene>
    <name evidence="2" type="ORF">G7034_11660</name>
</gene>
<dbReference type="Proteomes" id="UP000643701">
    <property type="component" value="Unassembled WGS sequence"/>
</dbReference>
<dbReference type="NCBIfam" id="TIGR00573">
    <property type="entry name" value="dnaq"/>
    <property type="match status" value="1"/>
</dbReference>
<keyword evidence="2" id="KW-0269">Exonuclease</keyword>
<dbReference type="InterPro" id="IPR036397">
    <property type="entry name" value="RNaseH_sf"/>
</dbReference>
<name>A0A967DZF9_9FLAO</name>